<reference evidence="1 2" key="1">
    <citation type="submission" date="2024-09" db="EMBL/GenBank/DDBJ databases">
        <authorList>
            <person name="Sun Q."/>
            <person name="Mori K."/>
        </authorList>
    </citation>
    <scope>NUCLEOTIDE SEQUENCE [LARGE SCALE GENOMIC DNA]</scope>
    <source>
        <strain evidence="1 2">TBRC 2205</strain>
    </source>
</reference>
<comment type="caution">
    <text evidence="1">The sequence shown here is derived from an EMBL/GenBank/DDBJ whole genome shotgun (WGS) entry which is preliminary data.</text>
</comment>
<organism evidence="1 2">
    <name type="scientific">Plantactinospora siamensis</name>
    <dbReference type="NCBI Taxonomy" id="555372"/>
    <lineage>
        <taxon>Bacteria</taxon>
        <taxon>Bacillati</taxon>
        <taxon>Actinomycetota</taxon>
        <taxon>Actinomycetes</taxon>
        <taxon>Micromonosporales</taxon>
        <taxon>Micromonosporaceae</taxon>
        <taxon>Plantactinospora</taxon>
    </lineage>
</organism>
<gene>
    <name evidence="1" type="ORF">ACFFHU_00185</name>
</gene>
<evidence type="ECO:0000313" key="1">
    <source>
        <dbReference type="EMBL" id="MFC0562601.1"/>
    </source>
</evidence>
<sequence length="115" mass="12452">MGEAYGWTDNGRQVFDPVRLEQAAAELRQKQKPNELQQQLLSNLIPPAAFGNIDGSQAVAERLFNAYQSMLGELEKVGLDISDLASRTLAAAQLAHDVDPATQAAARRGHVPLAE</sequence>
<evidence type="ECO:0000313" key="2">
    <source>
        <dbReference type="Proteomes" id="UP001589894"/>
    </source>
</evidence>
<protein>
    <submittedName>
        <fullName evidence="1">Uncharacterized protein</fullName>
    </submittedName>
</protein>
<dbReference type="RefSeq" id="WP_377334392.1">
    <property type="nucleotide sequence ID" value="NZ_JBHLUE010000001.1"/>
</dbReference>
<name>A0ABV6NP98_9ACTN</name>
<proteinExistence type="predicted"/>
<keyword evidence="2" id="KW-1185">Reference proteome</keyword>
<accession>A0ABV6NP98</accession>
<dbReference type="EMBL" id="JBHLUE010000001">
    <property type="protein sequence ID" value="MFC0562601.1"/>
    <property type="molecule type" value="Genomic_DNA"/>
</dbReference>
<dbReference type="Proteomes" id="UP001589894">
    <property type="component" value="Unassembled WGS sequence"/>
</dbReference>